<dbReference type="Proteomes" id="UP000008820">
    <property type="component" value="Chromosome 2"/>
</dbReference>
<reference evidence="13 14" key="1">
    <citation type="submission" date="2017-06" db="EMBL/GenBank/DDBJ databases">
        <title>Aedes aegypti genome working group (AGWG) sequencing and assembly.</title>
        <authorList>
            <consortium name="Aedes aegypti Genome Working Group (AGWG)"/>
            <person name="Matthews B.J."/>
        </authorList>
    </citation>
    <scope>NUCLEOTIDE SEQUENCE [LARGE SCALE GENOMIC DNA]</scope>
    <source>
        <strain evidence="13 14">LVP_AGWG</strain>
    </source>
</reference>
<comment type="subcellular location">
    <subcellularLocation>
        <location evidence="1">Nucleus</location>
    </subcellularLocation>
</comment>
<evidence type="ECO:0000256" key="4">
    <source>
        <dbReference type="ARBA" id="ARBA00022771"/>
    </source>
</evidence>
<evidence type="ECO:0000256" key="3">
    <source>
        <dbReference type="ARBA" id="ARBA00022737"/>
    </source>
</evidence>
<dbReference type="AlphaFoldDB" id="A0A903VFL9"/>
<evidence type="ECO:0000256" key="5">
    <source>
        <dbReference type="ARBA" id="ARBA00022833"/>
    </source>
</evidence>
<dbReference type="PANTHER" id="PTHR24404">
    <property type="entry name" value="ZINC FINGER PROTEIN"/>
    <property type="match status" value="1"/>
</dbReference>
<dbReference type="SUPFAM" id="SSF57716">
    <property type="entry name" value="Glucocorticoid receptor-like (DNA-binding domain)"/>
    <property type="match status" value="1"/>
</dbReference>
<dbReference type="InterPro" id="IPR012934">
    <property type="entry name" value="Znf_AD"/>
</dbReference>
<dbReference type="SMART" id="SM00868">
    <property type="entry name" value="zf-AD"/>
    <property type="match status" value="1"/>
</dbReference>
<dbReference type="PROSITE" id="PS50157">
    <property type="entry name" value="ZINC_FINGER_C2H2_2"/>
    <property type="match status" value="4"/>
</dbReference>
<keyword evidence="4 8" id="KW-0863">Zinc-finger</keyword>
<proteinExistence type="predicted"/>
<keyword evidence="6 9" id="KW-0238">DNA-binding</keyword>
<dbReference type="GO" id="GO:0000978">
    <property type="term" value="F:RNA polymerase II cis-regulatory region sequence-specific DNA binding"/>
    <property type="evidence" value="ECO:0007669"/>
    <property type="project" value="TreeGrafter"/>
</dbReference>
<feature type="domain" description="C2H2-type" evidence="11">
    <location>
        <begin position="506"/>
        <end position="533"/>
    </location>
</feature>
<dbReference type="GO" id="GO:0006357">
    <property type="term" value="P:regulation of transcription by RNA polymerase II"/>
    <property type="evidence" value="ECO:0007669"/>
    <property type="project" value="TreeGrafter"/>
</dbReference>
<reference evidence="13" key="2">
    <citation type="submission" date="2022-10" db="UniProtKB">
        <authorList>
            <consortium name="EnsemblMetazoa"/>
        </authorList>
    </citation>
    <scope>IDENTIFICATION</scope>
    <source>
        <strain evidence="13">LVP_AGWG</strain>
    </source>
</reference>
<dbReference type="Pfam" id="PF13912">
    <property type="entry name" value="zf-C2H2_6"/>
    <property type="match status" value="1"/>
</dbReference>
<dbReference type="Gene3D" id="6.20.210.20">
    <property type="entry name" value="THAP domain"/>
    <property type="match status" value="1"/>
</dbReference>
<dbReference type="GO" id="GO:0005634">
    <property type="term" value="C:nucleus"/>
    <property type="evidence" value="ECO:0007669"/>
    <property type="project" value="UniProtKB-SubCell"/>
</dbReference>
<evidence type="ECO:0000313" key="14">
    <source>
        <dbReference type="Proteomes" id="UP000008820"/>
    </source>
</evidence>
<dbReference type="InterPro" id="IPR006612">
    <property type="entry name" value="THAP_Znf"/>
</dbReference>
<accession>A0A903VFL9</accession>
<dbReference type="SMART" id="SM00980">
    <property type="entry name" value="THAP"/>
    <property type="match status" value="1"/>
</dbReference>
<dbReference type="InterPro" id="IPR036236">
    <property type="entry name" value="Znf_C2H2_sf"/>
</dbReference>
<feature type="domain" description="C2H2-type" evidence="11">
    <location>
        <begin position="591"/>
        <end position="618"/>
    </location>
</feature>
<keyword evidence="3" id="KW-0677">Repeat</keyword>
<sequence>MRCFVFGCPSDFHGYKYSNEEPPKHSCHRFPNDLERRSAWIEAISAALNRQLNVDTIHFNAVRVCSNHFPASEFYYSKGRKHLQKTAVPSLFGEDAVENGKRCASMPIESYSSTPCIPPPSKKKISAKTAQQQTTELKNGVLNCFARDNECSPPKMRTTFRLENFPHVCRLCLKTPKPQTEVMVPVDSPDHLLDGTCIGEFIDEVLPTKVALDEHSQRFLPRAVCLPCLELLKFFAKYRSKITIVHLLMNSLIDLKRRKNPKPLADLFSHQSDQLKTVIKDIGLCRREKYSVKTLLKEFSRYDLASFEGFDSDEVIQKQEQCENLVEELSNLPTESGALIAEECTIEEINELTKDNPDLQVVDNSDSFPIPKEKKPPAKSKYGGQKLEEPLQCSKCRYTTYYKRNFQTHQEVHEKREARVYHCKESGCTAEFKTRKEYKLHGPKAHKAFICDNCGLRCSSKSALRDHMARHQMRLDHKCPYCKRGHNTKADLRNHVRFAHLFNISYPCELCGMTFQRKFSLKEHLLTHSDTYNYPCTICDKKFKTNSYLKSHISVVHERVRLRCSYCPADFERNYKLHNHIENTHGIQVRFVCDVCVLTFQSQEKLDSHRARHNNPHELECGRCLSGFQSKDLLASHLCITYRTAKNSSQKRFVYHVWSF</sequence>
<evidence type="ECO:0000256" key="8">
    <source>
        <dbReference type="PROSITE-ProRule" id="PRU00042"/>
    </source>
</evidence>
<dbReference type="GO" id="GO:0003700">
    <property type="term" value="F:DNA-binding transcription factor activity"/>
    <property type="evidence" value="ECO:0007669"/>
    <property type="project" value="TreeGrafter"/>
</dbReference>
<evidence type="ECO:0000259" key="12">
    <source>
        <dbReference type="PROSITE" id="PS50950"/>
    </source>
</evidence>
<keyword evidence="2" id="KW-0479">Metal-binding</keyword>
<keyword evidence="7" id="KW-0539">Nucleus</keyword>
<organism evidence="13 14">
    <name type="scientific">Aedes aegypti</name>
    <name type="common">Yellowfever mosquito</name>
    <name type="synonym">Culex aegypti</name>
    <dbReference type="NCBI Taxonomy" id="7159"/>
    <lineage>
        <taxon>Eukaryota</taxon>
        <taxon>Metazoa</taxon>
        <taxon>Ecdysozoa</taxon>
        <taxon>Arthropoda</taxon>
        <taxon>Hexapoda</taxon>
        <taxon>Insecta</taxon>
        <taxon>Pterygota</taxon>
        <taxon>Neoptera</taxon>
        <taxon>Endopterygota</taxon>
        <taxon>Diptera</taxon>
        <taxon>Nematocera</taxon>
        <taxon>Culicoidea</taxon>
        <taxon>Culicidae</taxon>
        <taxon>Culicinae</taxon>
        <taxon>Aedini</taxon>
        <taxon>Aedes</taxon>
        <taxon>Stegomyia</taxon>
    </lineage>
</organism>
<evidence type="ECO:0000256" key="6">
    <source>
        <dbReference type="ARBA" id="ARBA00023125"/>
    </source>
</evidence>
<dbReference type="SMART" id="SM00692">
    <property type="entry name" value="DM3"/>
    <property type="match status" value="1"/>
</dbReference>
<evidence type="ECO:0000256" key="10">
    <source>
        <dbReference type="SAM" id="MobiDB-lite"/>
    </source>
</evidence>
<gene>
    <name evidence="13" type="primary">5578255</name>
</gene>
<dbReference type="Pfam" id="PF05485">
    <property type="entry name" value="THAP"/>
    <property type="match status" value="1"/>
</dbReference>
<dbReference type="InterPro" id="IPR050589">
    <property type="entry name" value="Ikaros_C2H2-ZF"/>
</dbReference>
<dbReference type="Pfam" id="PF00096">
    <property type="entry name" value="zf-C2H2"/>
    <property type="match status" value="3"/>
</dbReference>
<evidence type="ECO:0000256" key="9">
    <source>
        <dbReference type="PROSITE-ProRule" id="PRU00309"/>
    </source>
</evidence>
<dbReference type="Gene3D" id="3.30.160.60">
    <property type="entry name" value="Classic Zinc Finger"/>
    <property type="match status" value="5"/>
</dbReference>
<evidence type="ECO:0000313" key="13">
    <source>
        <dbReference type="EnsemblMetazoa" id="AAEL021970-PA"/>
    </source>
</evidence>
<feature type="domain" description="C2H2-type" evidence="11">
    <location>
        <begin position="477"/>
        <end position="500"/>
    </location>
</feature>
<dbReference type="SMART" id="SM00355">
    <property type="entry name" value="ZnF_C2H2"/>
    <property type="match status" value="8"/>
</dbReference>
<evidence type="ECO:0000259" key="11">
    <source>
        <dbReference type="PROSITE" id="PS50157"/>
    </source>
</evidence>
<dbReference type="PANTHER" id="PTHR24404:SF114">
    <property type="entry name" value="KLUMPFUSS, ISOFORM B-RELATED"/>
    <property type="match status" value="1"/>
</dbReference>
<dbReference type="GO" id="GO:0008270">
    <property type="term" value="F:zinc ion binding"/>
    <property type="evidence" value="ECO:0007669"/>
    <property type="project" value="UniProtKB-KW"/>
</dbReference>
<feature type="region of interest" description="Disordered" evidence="10">
    <location>
        <begin position="360"/>
        <end position="384"/>
    </location>
</feature>
<protein>
    <submittedName>
        <fullName evidence="13">Uncharacterized protein</fullName>
    </submittedName>
</protein>
<evidence type="ECO:0000256" key="7">
    <source>
        <dbReference type="ARBA" id="ARBA00023242"/>
    </source>
</evidence>
<dbReference type="OrthoDB" id="6077919at2759"/>
<feature type="domain" description="THAP-type" evidence="12">
    <location>
        <begin position="1"/>
        <end position="92"/>
    </location>
</feature>
<keyword evidence="14" id="KW-1185">Reference proteome</keyword>
<dbReference type="InterPro" id="IPR038441">
    <property type="entry name" value="THAP_Znf_sf"/>
</dbReference>
<dbReference type="SUPFAM" id="SSF57667">
    <property type="entry name" value="beta-beta-alpha zinc fingers"/>
    <property type="match status" value="4"/>
</dbReference>
<name>A0A903VFL9_AEDAE</name>
<keyword evidence="5" id="KW-0862">Zinc</keyword>
<feature type="domain" description="C2H2-type" evidence="11">
    <location>
        <begin position="534"/>
        <end position="562"/>
    </location>
</feature>
<dbReference type="InterPro" id="IPR013087">
    <property type="entry name" value="Znf_C2H2_type"/>
</dbReference>
<dbReference type="PROSITE" id="PS00028">
    <property type="entry name" value="ZINC_FINGER_C2H2_1"/>
    <property type="match status" value="5"/>
</dbReference>
<evidence type="ECO:0000256" key="2">
    <source>
        <dbReference type="ARBA" id="ARBA00022723"/>
    </source>
</evidence>
<evidence type="ECO:0000256" key="1">
    <source>
        <dbReference type="ARBA" id="ARBA00004123"/>
    </source>
</evidence>
<dbReference type="PROSITE" id="PS50950">
    <property type="entry name" value="ZF_THAP"/>
    <property type="match status" value="1"/>
</dbReference>
<dbReference type="EnsemblMetazoa" id="AAEL021970-RA">
    <property type="protein sequence ID" value="AAEL021970-PA"/>
    <property type="gene ID" value="AAEL021970"/>
</dbReference>